<sequence>HWLINLLRPIPDTEIPKRYHRYPK</sequence>
<feature type="non-terminal residue" evidence="1">
    <location>
        <position position="1"/>
    </location>
</feature>
<name>A0A382KZK7_9ZZZZ</name>
<organism evidence="1">
    <name type="scientific">marine metagenome</name>
    <dbReference type="NCBI Taxonomy" id="408172"/>
    <lineage>
        <taxon>unclassified sequences</taxon>
        <taxon>metagenomes</taxon>
        <taxon>ecological metagenomes</taxon>
    </lineage>
</organism>
<proteinExistence type="predicted"/>
<dbReference type="AlphaFoldDB" id="A0A382KZK7"/>
<protein>
    <submittedName>
        <fullName evidence="1">Uncharacterized protein</fullName>
    </submittedName>
</protein>
<gene>
    <name evidence="1" type="ORF">METZ01_LOCUS282623</name>
</gene>
<accession>A0A382KZK7</accession>
<reference evidence="1" key="1">
    <citation type="submission" date="2018-05" db="EMBL/GenBank/DDBJ databases">
        <authorList>
            <person name="Lanie J.A."/>
            <person name="Ng W.-L."/>
            <person name="Kazmierczak K.M."/>
            <person name="Andrzejewski T.M."/>
            <person name="Davidsen T.M."/>
            <person name="Wayne K.J."/>
            <person name="Tettelin H."/>
            <person name="Glass J.I."/>
            <person name="Rusch D."/>
            <person name="Podicherti R."/>
            <person name="Tsui H.-C.T."/>
            <person name="Winkler M.E."/>
        </authorList>
    </citation>
    <scope>NUCLEOTIDE SEQUENCE</scope>
</reference>
<dbReference type="EMBL" id="UINC01083753">
    <property type="protein sequence ID" value="SVC29769.1"/>
    <property type="molecule type" value="Genomic_DNA"/>
</dbReference>
<evidence type="ECO:0000313" key="1">
    <source>
        <dbReference type="EMBL" id="SVC29769.1"/>
    </source>
</evidence>